<dbReference type="Proteomes" id="UP001610063">
    <property type="component" value="Unassembled WGS sequence"/>
</dbReference>
<evidence type="ECO:0000256" key="1">
    <source>
        <dbReference type="SAM" id="SignalP"/>
    </source>
</evidence>
<dbReference type="Gene3D" id="2.60.40.3080">
    <property type="match status" value="1"/>
</dbReference>
<keyword evidence="3" id="KW-1185">Reference proteome</keyword>
<comment type="caution">
    <text evidence="2">The sequence shown here is derived from an EMBL/GenBank/DDBJ whole genome shotgun (WGS) entry which is preliminary data.</text>
</comment>
<keyword evidence="1" id="KW-0732">Signal</keyword>
<name>A0ABW7N9Y7_9BACT</name>
<evidence type="ECO:0000313" key="2">
    <source>
        <dbReference type="EMBL" id="MFH6984171.1"/>
    </source>
</evidence>
<gene>
    <name evidence="2" type="ORF">ACHKAR_12020</name>
</gene>
<organism evidence="2 3">
    <name type="scientific">Marinoscillum luteum</name>
    <dbReference type="NCBI Taxonomy" id="861051"/>
    <lineage>
        <taxon>Bacteria</taxon>
        <taxon>Pseudomonadati</taxon>
        <taxon>Bacteroidota</taxon>
        <taxon>Cytophagia</taxon>
        <taxon>Cytophagales</taxon>
        <taxon>Reichenbachiellaceae</taxon>
        <taxon>Marinoscillum</taxon>
    </lineage>
</organism>
<dbReference type="EMBL" id="JBIPKE010000017">
    <property type="protein sequence ID" value="MFH6984171.1"/>
    <property type="molecule type" value="Genomic_DNA"/>
</dbReference>
<evidence type="ECO:0000313" key="3">
    <source>
        <dbReference type="Proteomes" id="UP001610063"/>
    </source>
</evidence>
<sequence length="190" mass="21815">MKKLTMSAAVLLTVMSVAFAAGDGTNENRARVIASKSDIFKVLYVNSESSVVKIRLRDHEGKLIHTDRVKNEGGFMKPYDLSKLENGTYYLELTDQYGVFSEKIELLPEKESSTLSVKALENKKYELSVEQNEKLPLLLTIYNSNEEVLYKERYQDMKNFSRVYDLSQFDSQNFVFELTDHNSTRIVSVD</sequence>
<reference evidence="2 3" key="1">
    <citation type="journal article" date="2013" name="Int. J. Syst. Evol. Microbiol.">
        <title>Marinoscillum luteum sp. nov., isolated from marine sediment.</title>
        <authorList>
            <person name="Cha I.T."/>
            <person name="Park S.J."/>
            <person name="Kim S.J."/>
            <person name="Kim J.G."/>
            <person name="Jung M.Y."/>
            <person name="Shin K.S."/>
            <person name="Kwon K.K."/>
            <person name="Yang S.H."/>
            <person name="Seo Y.S."/>
            <person name="Rhee S.K."/>
        </authorList>
    </citation>
    <scope>NUCLEOTIDE SEQUENCE [LARGE SCALE GENOMIC DNA]</scope>
    <source>
        <strain evidence="2 3">KCTC 23939</strain>
    </source>
</reference>
<proteinExistence type="predicted"/>
<feature type="chain" id="PRO_5046441636" description="Por secretion system C-terminal sorting domain-containing protein" evidence="1">
    <location>
        <begin position="21"/>
        <end position="190"/>
    </location>
</feature>
<dbReference type="RefSeq" id="WP_159585049.1">
    <property type="nucleotide sequence ID" value="NZ_JBIPKE010000017.1"/>
</dbReference>
<feature type="signal peptide" evidence="1">
    <location>
        <begin position="1"/>
        <end position="20"/>
    </location>
</feature>
<protein>
    <recommendedName>
        <fullName evidence="4">Por secretion system C-terminal sorting domain-containing protein</fullName>
    </recommendedName>
</protein>
<evidence type="ECO:0008006" key="4">
    <source>
        <dbReference type="Google" id="ProtNLM"/>
    </source>
</evidence>
<accession>A0ABW7N9Y7</accession>